<gene>
    <name evidence="1" type="primary">Necator_chrX.g24965</name>
    <name evidence="1" type="ORF">RB195_024800</name>
</gene>
<name>A0ABR1EQ81_NECAM</name>
<comment type="caution">
    <text evidence="1">The sequence shown here is derived from an EMBL/GenBank/DDBJ whole genome shotgun (WGS) entry which is preliminary data.</text>
</comment>
<reference evidence="1 2" key="1">
    <citation type="submission" date="2023-08" db="EMBL/GenBank/DDBJ databases">
        <title>A Necator americanus chromosomal reference genome.</title>
        <authorList>
            <person name="Ilik V."/>
            <person name="Petrzelkova K.J."/>
            <person name="Pardy F."/>
            <person name="Fuh T."/>
            <person name="Niatou-Singa F.S."/>
            <person name="Gouil Q."/>
            <person name="Baker L."/>
            <person name="Ritchie M.E."/>
            <person name="Jex A.R."/>
            <person name="Gazzola D."/>
            <person name="Li H."/>
            <person name="Toshio Fujiwara R."/>
            <person name="Zhan B."/>
            <person name="Aroian R.V."/>
            <person name="Pafco B."/>
            <person name="Schwarz E.M."/>
        </authorList>
    </citation>
    <scope>NUCLEOTIDE SEQUENCE [LARGE SCALE GENOMIC DNA]</scope>
    <source>
        <strain evidence="1 2">Aroian</strain>
        <tissue evidence="1">Whole animal</tissue>
    </source>
</reference>
<dbReference type="Proteomes" id="UP001303046">
    <property type="component" value="Unassembled WGS sequence"/>
</dbReference>
<evidence type="ECO:0000313" key="2">
    <source>
        <dbReference type="Proteomes" id="UP001303046"/>
    </source>
</evidence>
<keyword evidence="2" id="KW-1185">Reference proteome</keyword>
<protein>
    <submittedName>
        <fullName evidence="1">Uncharacterized protein</fullName>
    </submittedName>
</protein>
<dbReference type="EMBL" id="JAVFWL010000006">
    <property type="protein sequence ID" value="KAK6764610.1"/>
    <property type="molecule type" value="Genomic_DNA"/>
</dbReference>
<organism evidence="1 2">
    <name type="scientific">Necator americanus</name>
    <name type="common">Human hookworm</name>
    <dbReference type="NCBI Taxonomy" id="51031"/>
    <lineage>
        <taxon>Eukaryota</taxon>
        <taxon>Metazoa</taxon>
        <taxon>Ecdysozoa</taxon>
        <taxon>Nematoda</taxon>
        <taxon>Chromadorea</taxon>
        <taxon>Rhabditida</taxon>
        <taxon>Rhabditina</taxon>
        <taxon>Rhabditomorpha</taxon>
        <taxon>Strongyloidea</taxon>
        <taxon>Ancylostomatidae</taxon>
        <taxon>Bunostominae</taxon>
        <taxon>Necator</taxon>
    </lineage>
</organism>
<proteinExistence type="predicted"/>
<sequence length="129" mass="15026">MLVSVRANRRSTAGRATFQWIAPSNFTLSQLQAIIVKKLNLENFQVQFDYTRNPYKTQCSIYRVTILEEDWRLSEVLHMFNVEQRKFRADKEFECGIDLSTTETDLASSSVAVLFIPCHTILLYLWGEI</sequence>
<accession>A0ABR1EQ81</accession>
<evidence type="ECO:0000313" key="1">
    <source>
        <dbReference type="EMBL" id="KAK6764610.1"/>
    </source>
</evidence>